<dbReference type="SFLD" id="SFLDF00009">
    <property type="entry name" value="o-succinylbenzoate_synthase"/>
    <property type="match status" value="1"/>
</dbReference>
<keyword evidence="7" id="KW-1185">Reference proteome</keyword>
<comment type="cofactor">
    <cofactor evidence="4">
        <name>a divalent metal cation</name>
        <dbReference type="ChEBI" id="CHEBI:60240"/>
    </cofactor>
</comment>
<dbReference type="Gene3D" id="3.20.20.120">
    <property type="entry name" value="Enolase-like C-terminal domain"/>
    <property type="match status" value="1"/>
</dbReference>
<organism evidence="6 7">
    <name type="scientific">Halolamina litorea</name>
    <dbReference type="NCBI Taxonomy" id="1515593"/>
    <lineage>
        <taxon>Archaea</taxon>
        <taxon>Methanobacteriati</taxon>
        <taxon>Methanobacteriota</taxon>
        <taxon>Stenosarchaea group</taxon>
        <taxon>Halobacteria</taxon>
        <taxon>Halobacteriales</taxon>
        <taxon>Haloferacaceae</taxon>
    </lineage>
</organism>
<comment type="function">
    <text evidence="4">Converts 2-succinyl-6-hydroxy-2,4-cyclohexadiene-1-carboxylate (SHCHC) to 2-succinylbenzoate (OSB).</text>
</comment>
<dbReference type="InterPro" id="IPR029065">
    <property type="entry name" value="Enolase_C-like"/>
</dbReference>
<comment type="catalytic activity">
    <reaction evidence="4">
        <text>(1R,6R)-6-hydroxy-2-succinyl-cyclohexa-2,4-diene-1-carboxylate = 2-succinylbenzoate + H2O</text>
        <dbReference type="Rhea" id="RHEA:10196"/>
        <dbReference type="ChEBI" id="CHEBI:15377"/>
        <dbReference type="ChEBI" id="CHEBI:18325"/>
        <dbReference type="ChEBI" id="CHEBI:58689"/>
        <dbReference type="EC" id="4.2.1.113"/>
    </reaction>
</comment>
<dbReference type="PANTHER" id="PTHR48073">
    <property type="entry name" value="O-SUCCINYLBENZOATE SYNTHASE-RELATED"/>
    <property type="match status" value="1"/>
</dbReference>
<dbReference type="SMART" id="SM00922">
    <property type="entry name" value="MR_MLE"/>
    <property type="match status" value="1"/>
</dbReference>
<dbReference type="Gene3D" id="3.30.390.10">
    <property type="entry name" value="Enolase-like, N-terminal domain"/>
    <property type="match status" value="1"/>
</dbReference>
<feature type="active site" description="Proton acceptor" evidence="4">
    <location>
        <position position="253"/>
    </location>
</feature>
<dbReference type="PANTHER" id="PTHR48073:SF2">
    <property type="entry name" value="O-SUCCINYLBENZOATE SYNTHASE"/>
    <property type="match status" value="1"/>
</dbReference>
<feature type="binding site" evidence="4">
    <location>
        <position position="230"/>
    </location>
    <ligand>
        <name>Mg(2+)</name>
        <dbReference type="ChEBI" id="CHEBI:18420"/>
    </ligand>
</feature>
<dbReference type="GO" id="GO:0000287">
    <property type="term" value="F:magnesium ion binding"/>
    <property type="evidence" value="ECO:0007669"/>
    <property type="project" value="UniProtKB-UniRule"/>
</dbReference>
<dbReference type="GO" id="GO:0009234">
    <property type="term" value="P:menaquinone biosynthetic process"/>
    <property type="evidence" value="ECO:0007669"/>
    <property type="project" value="UniProtKB-UniRule"/>
</dbReference>
<feature type="binding site" evidence="4">
    <location>
        <position position="206"/>
    </location>
    <ligand>
        <name>Mg(2+)</name>
        <dbReference type="ChEBI" id="CHEBI:18420"/>
    </ligand>
</feature>
<dbReference type="SFLD" id="SFLDG00180">
    <property type="entry name" value="muconate_cycloisomerase"/>
    <property type="match status" value="1"/>
</dbReference>
<feature type="binding site" evidence="4">
    <location>
        <position position="180"/>
    </location>
    <ligand>
        <name>Mg(2+)</name>
        <dbReference type="ChEBI" id="CHEBI:18420"/>
    </ligand>
</feature>
<reference evidence="6 7" key="1">
    <citation type="journal article" date="2019" name="Int. J. Syst. Evol. Microbiol.">
        <title>The Global Catalogue of Microorganisms (GCM) 10K type strain sequencing project: providing services to taxonomists for standard genome sequencing and annotation.</title>
        <authorList>
            <consortium name="The Broad Institute Genomics Platform"/>
            <consortium name="The Broad Institute Genome Sequencing Center for Infectious Disease"/>
            <person name="Wu L."/>
            <person name="Ma J."/>
        </authorList>
    </citation>
    <scope>NUCLEOTIDE SEQUENCE [LARGE SCALE GENOMIC DNA]</scope>
    <source>
        <strain evidence="6 7">CGMCC 1.12859</strain>
    </source>
</reference>
<dbReference type="HAMAP" id="MF_00470">
    <property type="entry name" value="MenC_1"/>
    <property type="match status" value="1"/>
</dbReference>
<feature type="active site" description="Proton donor" evidence="4">
    <location>
        <position position="153"/>
    </location>
</feature>
<comment type="caution">
    <text evidence="6">The sequence shown here is derived from an EMBL/GenBank/DDBJ whole genome shotgun (WGS) entry which is preliminary data.</text>
</comment>
<dbReference type="SUPFAM" id="SSF51604">
    <property type="entry name" value="Enolase C-terminal domain-like"/>
    <property type="match status" value="1"/>
</dbReference>
<sequence length="348" mass="35279">MSPTVRPFALDLSTPLSTADGEITERRGFLVGVDDPARGLGEATPLPGWTESFDACEAALRNPPAAWDRVDDALGDGRPATPAARHGYRLAVLDAAARDEERPLSAHLADRGGFEAPADTVPVNATVGDGSVEDTVAAAQRAAEAGFDTAKLKVGARSLSTDIDRVRAVLDAVDLAVRVDANGAWDRETASEAVEAFASFGVEYVEQPLPAGALSGLAALRGRGVGIAADESLGEHGVGALLAADGADVAELKPMALGGPDAAIDAARRLLDTGVDPVVTTTIDGAVARAAAVHVAAAVPDVRACGLSTGDMLVTDLGPDPSPTVDGAVRVPEGPGNVGSSFDGCLRD</sequence>
<dbReference type="InterPro" id="IPR013342">
    <property type="entry name" value="Mandelate_racemase_C"/>
</dbReference>
<dbReference type="EMBL" id="JBHUCZ010000002">
    <property type="protein sequence ID" value="MFD1566885.1"/>
    <property type="molecule type" value="Genomic_DNA"/>
</dbReference>
<comment type="pathway">
    <text evidence="4">Quinol/quinone metabolism; menaquinone biosynthesis.</text>
</comment>
<protein>
    <recommendedName>
        <fullName evidence="4">o-succinylbenzoate synthase</fullName>
        <shortName evidence="4">OSB synthase</shortName>
        <shortName evidence="4">OSBS</shortName>
        <ecNumber evidence="4">4.2.1.113</ecNumber>
    </recommendedName>
    <alternativeName>
        <fullName evidence="4">4-(2'-carboxyphenyl)-4-oxybutyric acid synthase</fullName>
    </alternativeName>
    <alternativeName>
        <fullName evidence="4">o-succinylbenzoic acid synthase</fullName>
    </alternativeName>
</protein>
<gene>
    <name evidence="4" type="primary">menC</name>
    <name evidence="6" type="ORF">ACFSAU_05215</name>
</gene>
<evidence type="ECO:0000313" key="6">
    <source>
        <dbReference type="EMBL" id="MFD1566885.1"/>
    </source>
</evidence>
<name>A0ABD6BQF8_9EURY</name>
<evidence type="ECO:0000313" key="7">
    <source>
        <dbReference type="Proteomes" id="UP001597139"/>
    </source>
</evidence>
<comment type="pathway">
    <text evidence="4">Quinol/quinone metabolism; 1,4-dihydroxy-2-naphthoate biosynthesis; 1,4-dihydroxy-2-naphthoate from chorismate: step 4/7.</text>
</comment>
<dbReference type="InterPro" id="IPR018110">
    <property type="entry name" value="Mandel_Rmase/mucon_lact_enz_CS"/>
</dbReference>
<dbReference type="SUPFAM" id="SSF54826">
    <property type="entry name" value="Enolase N-terminal domain-like"/>
    <property type="match status" value="1"/>
</dbReference>
<dbReference type="InterPro" id="IPR029017">
    <property type="entry name" value="Enolase-like_N"/>
</dbReference>
<dbReference type="InterPro" id="IPR036849">
    <property type="entry name" value="Enolase-like_C_sf"/>
</dbReference>
<evidence type="ECO:0000256" key="1">
    <source>
        <dbReference type="ARBA" id="ARBA00022723"/>
    </source>
</evidence>
<keyword evidence="2 4" id="KW-0460">Magnesium</keyword>
<proteinExistence type="inferred from homology"/>
<accession>A0ABD6BQF8</accession>
<dbReference type="AlphaFoldDB" id="A0ABD6BQF8"/>
<dbReference type="Pfam" id="PF13378">
    <property type="entry name" value="MR_MLE_C"/>
    <property type="match status" value="1"/>
</dbReference>
<evidence type="ECO:0000256" key="3">
    <source>
        <dbReference type="ARBA" id="ARBA00023239"/>
    </source>
</evidence>
<keyword evidence="1 4" id="KW-0479">Metal-binding</keyword>
<dbReference type="EC" id="4.2.1.113" evidence="4"/>
<evidence type="ECO:0000256" key="2">
    <source>
        <dbReference type="ARBA" id="ARBA00022842"/>
    </source>
</evidence>
<dbReference type="PROSITE" id="PS00909">
    <property type="entry name" value="MR_MLE_2"/>
    <property type="match status" value="1"/>
</dbReference>
<keyword evidence="3 4" id="KW-0456">Lyase</keyword>
<dbReference type="GO" id="GO:0043748">
    <property type="term" value="F:O-succinylbenzoate synthase activity"/>
    <property type="evidence" value="ECO:0007669"/>
    <property type="project" value="UniProtKB-EC"/>
</dbReference>
<evidence type="ECO:0000259" key="5">
    <source>
        <dbReference type="SMART" id="SM00922"/>
    </source>
</evidence>
<dbReference type="RefSeq" id="WP_379821442.1">
    <property type="nucleotide sequence ID" value="NZ_JBHUCZ010000002.1"/>
</dbReference>
<dbReference type="InterPro" id="IPR010196">
    <property type="entry name" value="OSB_synthase_MenC1"/>
</dbReference>
<keyword evidence="4" id="KW-0474">Menaquinone biosynthesis</keyword>
<comment type="similarity">
    <text evidence="4">Belongs to the mandelate racemase/muconate lactonizing enzyme family. MenC type 1 subfamily.</text>
</comment>
<dbReference type="Proteomes" id="UP001597139">
    <property type="component" value="Unassembled WGS sequence"/>
</dbReference>
<dbReference type="SFLD" id="SFLDS00001">
    <property type="entry name" value="Enolase"/>
    <property type="match status" value="1"/>
</dbReference>
<feature type="domain" description="Mandelate racemase/muconate lactonizing enzyme C-terminal" evidence="5">
    <location>
        <begin position="132"/>
        <end position="227"/>
    </location>
</feature>
<evidence type="ECO:0000256" key="4">
    <source>
        <dbReference type="HAMAP-Rule" id="MF_00470"/>
    </source>
</evidence>